<dbReference type="InterPro" id="IPR005302">
    <property type="entry name" value="MoCF_Sase_C"/>
</dbReference>
<reference evidence="2 3" key="1">
    <citation type="submission" date="2023-09" db="EMBL/GenBank/DDBJ databases">
        <title>Thioclava shenzhenensis sp. nov., a multidrug resistant bacteria-antagonizing species isolated from coastal seawater.</title>
        <authorList>
            <person name="Long M."/>
        </authorList>
    </citation>
    <scope>NUCLEOTIDE SEQUENCE [LARGE SCALE GENOMIC DNA]</scope>
    <source>
        <strain evidence="2 3">FTW29</strain>
    </source>
</reference>
<gene>
    <name evidence="2" type="ORF">RPE78_04010</name>
</gene>
<evidence type="ECO:0000313" key="2">
    <source>
        <dbReference type="EMBL" id="WRY34464.1"/>
    </source>
</evidence>
<evidence type="ECO:0000259" key="1">
    <source>
        <dbReference type="PROSITE" id="PS51340"/>
    </source>
</evidence>
<dbReference type="Proteomes" id="UP001623290">
    <property type="component" value="Chromosome"/>
</dbReference>
<dbReference type="EMBL" id="CP135443">
    <property type="protein sequence ID" value="WRY34464.1"/>
    <property type="molecule type" value="Genomic_DNA"/>
</dbReference>
<feature type="domain" description="MOSC" evidence="1">
    <location>
        <begin position="38"/>
        <end position="181"/>
    </location>
</feature>
<dbReference type="PANTHER" id="PTHR36930:SF1">
    <property type="entry name" value="MOSC DOMAIN-CONTAINING PROTEIN"/>
    <property type="match status" value="1"/>
</dbReference>
<name>A0ABZ1E303_9RHOB</name>
<evidence type="ECO:0000313" key="3">
    <source>
        <dbReference type="Proteomes" id="UP001623290"/>
    </source>
</evidence>
<keyword evidence="3" id="KW-1185">Reference proteome</keyword>
<protein>
    <submittedName>
        <fullName evidence="2">Sulfurase</fullName>
    </submittedName>
</protein>
<dbReference type="Gene3D" id="2.40.33.20">
    <property type="entry name" value="PK beta-barrel domain-like"/>
    <property type="match status" value="1"/>
</dbReference>
<proteinExistence type="predicted"/>
<dbReference type="RefSeq" id="WP_339108213.1">
    <property type="nucleotide sequence ID" value="NZ_CP135443.1"/>
</dbReference>
<accession>A0ABZ1E303</accession>
<dbReference type="InterPro" id="IPR011037">
    <property type="entry name" value="Pyrv_Knase-like_insert_dom_sf"/>
</dbReference>
<dbReference type="Pfam" id="PF03473">
    <property type="entry name" value="MOSC"/>
    <property type="match status" value="1"/>
</dbReference>
<dbReference type="SUPFAM" id="SSF50800">
    <property type="entry name" value="PK beta-barrel domain-like"/>
    <property type="match status" value="1"/>
</dbReference>
<dbReference type="InterPro" id="IPR052716">
    <property type="entry name" value="MOSC_domain"/>
</dbReference>
<organism evidence="2 3">
    <name type="scientific">Thioclava litoralis</name>
    <dbReference type="NCBI Taxonomy" id="3076557"/>
    <lineage>
        <taxon>Bacteria</taxon>
        <taxon>Pseudomonadati</taxon>
        <taxon>Pseudomonadota</taxon>
        <taxon>Alphaproteobacteria</taxon>
        <taxon>Rhodobacterales</taxon>
        <taxon>Paracoccaceae</taxon>
        <taxon>Thioclava</taxon>
    </lineage>
</organism>
<dbReference type="PROSITE" id="PS51340">
    <property type="entry name" value="MOSC"/>
    <property type="match status" value="1"/>
</dbReference>
<sequence length="195" mass="21498">MPALKPTGYRAEIVWLGVVPEGQMESVARTELELDFDGPLGEAHRGRTRPACSRVSAQFAKGTIIANTRQMTLLSAEEMAETAFAMRIPELRPEWVGASVVLRGLPDFSHIPPSSRLQSEEGVALVVDMENRPCVLPGTIIEAVHPEKGKAYKPAATGRRGVTAWVQRPGRLALGQSLQLWVPDQRAWSKLQHDW</sequence>
<dbReference type="PANTHER" id="PTHR36930">
    <property type="entry name" value="METAL-SULFUR CLUSTER BIOSYNTHESIS PROTEINS YUAD-RELATED"/>
    <property type="match status" value="1"/>
</dbReference>